<keyword evidence="1" id="KW-0732">Signal</keyword>
<dbReference type="Proteomes" id="UP000807850">
    <property type="component" value="Unassembled WGS sequence"/>
</dbReference>
<protein>
    <submittedName>
        <fullName evidence="2">Uncharacterized protein</fullName>
    </submittedName>
</protein>
<accession>A0A9D6LB00</accession>
<gene>
    <name evidence="2" type="ORF">HY076_07600</name>
</gene>
<evidence type="ECO:0000313" key="2">
    <source>
        <dbReference type="EMBL" id="MBI3540122.1"/>
    </source>
</evidence>
<feature type="signal peptide" evidence="1">
    <location>
        <begin position="1"/>
        <end position="21"/>
    </location>
</feature>
<sequence length="142" mass="15356">MARIAAALFAACLMFEIPVTAARAEPAAVEPFRAVPLDPPARQSHLGAYATCITGAALVGLSFSLTHRADRAYAEYLVSTDPAQIDVLFDRAARYDHLSQASVLTGEALIAAGLYLRFIRRPSTQRVAVSLEPTRCAVSYRF</sequence>
<feature type="chain" id="PRO_5039052400" evidence="1">
    <location>
        <begin position="22"/>
        <end position="142"/>
    </location>
</feature>
<dbReference type="AlphaFoldDB" id="A0A9D6LB00"/>
<comment type="caution">
    <text evidence="2">The sequence shown here is derived from an EMBL/GenBank/DDBJ whole genome shotgun (WGS) entry which is preliminary data.</text>
</comment>
<organism evidence="2 3">
    <name type="scientific">Eiseniibacteriota bacterium</name>
    <dbReference type="NCBI Taxonomy" id="2212470"/>
    <lineage>
        <taxon>Bacteria</taxon>
        <taxon>Candidatus Eiseniibacteriota</taxon>
    </lineage>
</organism>
<reference evidence="2" key="1">
    <citation type="submission" date="2020-07" db="EMBL/GenBank/DDBJ databases">
        <title>Huge and variable diversity of episymbiotic CPR bacteria and DPANN archaea in groundwater ecosystems.</title>
        <authorList>
            <person name="He C.Y."/>
            <person name="Keren R."/>
            <person name="Whittaker M."/>
            <person name="Farag I.F."/>
            <person name="Doudna J."/>
            <person name="Cate J.H.D."/>
            <person name="Banfield J.F."/>
        </authorList>
    </citation>
    <scope>NUCLEOTIDE SEQUENCE</scope>
    <source>
        <strain evidence="2">NC_groundwater_928_Pr1_S-0.2um_72_17</strain>
    </source>
</reference>
<proteinExistence type="predicted"/>
<evidence type="ECO:0000313" key="3">
    <source>
        <dbReference type="Proteomes" id="UP000807850"/>
    </source>
</evidence>
<name>A0A9D6LB00_UNCEI</name>
<evidence type="ECO:0000256" key="1">
    <source>
        <dbReference type="SAM" id="SignalP"/>
    </source>
</evidence>
<dbReference type="EMBL" id="JACQAY010000250">
    <property type="protein sequence ID" value="MBI3540122.1"/>
    <property type="molecule type" value="Genomic_DNA"/>
</dbReference>